<dbReference type="AlphaFoldDB" id="A0A9N9XMX1"/>
<evidence type="ECO:0000256" key="1">
    <source>
        <dbReference type="ARBA" id="ARBA00007478"/>
    </source>
</evidence>
<dbReference type="Proteomes" id="UP001153712">
    <property type="component" value="Chromosome 14"/>
</dbReference>
<dbReference type="GO" id="GO:0007346">
    <property type="term" value="P:regulation of mitotic cell cycle"/>
    <property type="evidence" value="ECO:0007669"/>
    <property type="project" value="TreeGrafter"/>
</dbReference>
<proteinExistence type="inferred from homology"/>
<evidence type="ECO:0000256" key="2">
    <source>
        <dbReference type="SAM" id="MobiDB-lite"/>
    </source>
</evidence>
<dbReference type="PANTHER" id="PTHR14894">
    <property type="entry name" value="CDK5 REGULATORY SUBUNIT-ASSOCIATED PROTEIN 3"/>
    <property type="match status" value="1"/>
</dbReference>
<dbReference type="OrthoDB" id="340432at2759"/>
<keyword evidence="4" id="KW-1185">Reference proteome</keyword>
<feature type="region of interest" description="Disordered" evidence="2">
    <location>
        <begin position="248"/>
        <end position="267"/>
    </location>
</feature>
<name>A0A9N9XMX1_PHYSR</name>
<dbReference type="Pfam" id="PF05600">
    <property type="entry name" value="CDK5RAP3"/>
    <property type="match status" value="1"/>
</dbReference>
<sequence>MDEQNIPIDINTTKLLDWLVSRRHVKTDWQNNVLKIREKINNAIQDMPAHEGIIKLLSGQHINYFHCLKIIEILRETEADSKNLFGRYGSQRMKDWQDIVACYQKDNVYLAEAAQMLIRNVSYEIPGLRKQVQKLQQSQLECEKNIKDYTKTENSMLKEFKQSCEQLGIEGDKIKPELLRLLKDLPDIYRGISEKIKIVQPALELYNEFNKYLSGKATDVSTLPLLDHLIKNGNTTVYEYTYGEKPVDVEEPPIEPSEGDNSSSNLGDIDFGDNGNAAIDFGDDGNAAIDFGDDEATVDWGQQDDGFEIVSHSDLNLEESGIVVEKTGVARGDEALTLLDHPETRARIIDGLVELSAFAKMRLYETMHDGDVLTMSRMQDAPAAIQMQTLESATMLNDCLQVALDRLTDKRIQHLHNVKHSPKYVDILTGNLNQKLAVVDRMRAGKAALEEKIVRLRNEANTIDPVIDTLIEQTKVLQKEIQADISGKYKGRVVNIVVVIN</sequence>
<dbReference type="GO" id="GO:0012505">
    <property type="term" value="C:endomembrane system"/>
    <property type="evidence" value="ECO:0007669"/>
    <property type="project" value="TreeGrafter"/>
</dbReference>
<dbReference type="EMBL" id="OU900107">
    <property type="protein sequence ID" value="CAG9857714.1"/>
    <property type="molecule type" value="Genomic_DNA"/>
</dbReference>
<evidence type="ECO:0000313" key="4">
    <source>
        <dbReference type="Proteomes" id="UP001153712"/>
    </source>
</evidence>
<gene>
    <name evidence="3" type="ORF">PHYEVI_LOCUS4115</name>
</gene>
<evidence type="ECO:0000313" key="3">
    <source>
        <dbReference type="EMBL" id="CAG9857714.1"/>
    </source>
</evidence>
<accession>A0A9N9XMX1</accession>
<evidence type="ECO:0008006" key="5">
    <source>
        <dbReference type="Google" id="ProtNLM"/>
    </source>
</evidence>
<organism evidence="3 4">
    <name type="scientific">Phyllotreta striolata</name>
    <name type="common">Striped flea beetle</name>
    <name type="synonym">Crioceris striolata</name>
    <dbReference type="NCBI Taxonomy" id="444603"/>
    <lineage>
        <taxon>Eukaryota</taxon>
        <taxon>Metazoa</taxon>
        <taxon>Ecdysozoa</taxon>
        <taxon>Arthropoda</taxon>
        <taxon>Hexapoda</taxon>
        <taxon>Insecta</taxon>
        <taxon>Pterygota</taxon>
        <taxon>Neoptera</taxon>
        <taxon>Endopterygota</taxon>
        <taxon>Coleoptera</taxon>
        <taxon>Polyphaga</taxon>
        <taxon>Cucujiformia</taxon>
        <taxon>Chrysomeloidea</taxon>
        <taxon>Chrysomelidae</taxon>
        <taxon>Galerucinae</taxon>
        <taxon>Alticini</taxon>
        <taxon>Phyllotreta</taxon>
    </lineage>
</organism>
<dbReference type="InterPro" id="IPR008491">
    <property type="entry name" value="CDK5RAP3"/>
</dbReference>
<dbReference type="PANTHER" id="PTHR14894:SF0">
    <property type="entry name" value="CDK5 REGULATORY SUBUNIT-ASSOCIATED PROTEIN 3"/>
    <property type="match status" value="1"/>
</dbReference>
<protein>
    <recommendedName>
        <fullName evidence="5">CDK5 regulatory subunit-associated protein 3</fullName>
    </recommendedName>
</protein>
<comment type="similarity">
    <text evidence="1">Belongs to the CDK5RAP3 family.</text>
</comment>
<reference evidence="3" key="1">
    <citation type="submission" date="2022-01" db="EMBL/GenBank/DDBJ databases">
        <authorList>
            <person name="King R."/>
        </authorList>
    </citation>
    <scope>NUCLEOTIDE SEQUENCE</scope>
</reference>